<dbReference type="InterPro" id="IPR002223">
    <property type="entry name" value="Kunitz_BPTI"/>
</dbReference>
<dbReference type="PROSITE" id="PS01186">
    <property type="entry name" value="EGF_2"/>
    <property type="match status" value="3"/>
</dbReference>
<keyword evidence="1 6" id="KW-0732">Signal</keyword>
<feature type="disulfide bond" evidence="4">
    <location>
        <begin position="2103"/>
        <end position="2110"/>
    </location>
</feature>
<dbReference type="SMART" id="SM00217">
    <property type="entry name" value="WAP"/>
    <property type="match status" value="5"/>
</dbReference>
<dbReference type="SMART" id="SM00131">
    <property type="entry name" value="KU"/>
    <property type="match status" value="3"/>
</dbReference>
<feature type="signal peptide" evidence="6">
    <location>
        <begin position="1"/>
        <end position="23"/>
    </location>
</feature>
<feature type="domain" description="WAP" evidence="10">
    <location>
        <begin position="1529"/>
        <end position="1576"/>
    </location>
</feature>
<evidence type="ECO:0000256" key="3">
    <source>
        <dbReference type="PROSITE-ProRule" id="PRU00076"/>
    </source>
</evidence>
<dbReference type="Proteomes" id="UP001165740">
    <property type="component" value="Chromosome 9"/>
</dbReference>
<feature type="disulfide bond" evidence="3">
    <location>
        <begin position="411"/>
        <end position="420"/>
    </location>
</feature>
<keyword evidence="3" id="KW-0245">EGF-like domain</keyword>
<feature type="domain" description="EGF-like" evidence="7">
    <location>
        <begin position="1114"/>
        <end position="1151"/>
    </location>
</feature>
<dbReference type="InterPro" id="IPR036857">
    <property type="entry name" value="Thyroglobulin_1_sf"/>
</dbReference>
<feature type="domain" description="WAP" evidence="10">
    <location>
        <begin position="1374"/>
        <end position="1429"/>
    </location>
</feature>
<dbReference type="Gene3D" id="4.10.410.10">
    <property type="entry name" value="Pancreatic trypsin inhibitor Kunitz domain"/>
    <property type="match status" value="3"/>
</dbReference>
<protein>
    <submittedName>
        <fullName evidence="12">Uncharacterized protein LOC106062499 isoform X1</fullName>
    </submittedName>
</protein>
<evidence type="ECO:0000259" key="7">
    <source>
        <dbReference type="PROSITE" id="PS50026"/>
    </source>
</evidence>
<dbReference type="PROSITE" id="PS51162">
    <property type="entry name" value="THYROGLOBULIN_1_2"/>
    <property type="match status" value="5"/>
</dbReference>
<dbReference type="CDD" id="cd00191">
    <property type="entry name" value="TY"/>
    <property type="match status" value="3"/>
</dbReference>
<name>A0A9W3BEL1_BIOGL</name>
<gene>
    <name evidence="12" type="primary">LOC106062499</name>
</gene>
<dbReference type="CDD" id="cd00109">
    <property type="entry name" value="Kunitz-type"/>
    <property type="match status" value="2"/>
</dbReference>
<dbReference type="SMART" id="SM00211">
    <property type="entry name" value="TY"/>
    <property type="match status" value="5"/>
</dbReference>
<feature type="domain" description="Thyroglobulin type-1" evidence="9">
    <location>
        <begin position="2558"/>
        <end position="2624"/>
    </location>
</feature>
<feature type="domain" description="Thyroglobulin type-1" evidence="9">
    <location>
        <begin position="1637"/>
        <end position="1740"/>
    </location>
</feature>
<dbReference type="InterPro" id="IPR000742">
    <property type="entry name" value="EGF"/>
</dbReference>
<dbReference type="SMART" id="SM00289">
    <property type="entry name" value="WR1"/>
    <property type="match status" value="5"/>
</dbReference>
<dbReference type="Gene3D" id="2.10.25.10">
    <property type="entry name" value="Laminin"/>
    <property type="match status" value="1"/>
</dbReference>
<dbReference type="Pfam" id="PF00014">
    <property type="entry name" value="Kunitz_BPTI"/>
    <property type="match status" value="3"/>
</dbReference>
<keyword evidence="5" id="KW-0812">Transmembrane</keyword>
<feature type="domain" description="Thyroglobulin type-1" evidence="9">
    <location>
        <begin position="2345"/>
        <end position="2409"/>
    </location>
</feature>
<dbReference type="PROSITE" id="PS50279">
    <property type="entry name" value="BPTI_KUNITZ_2"/>
    <property type="match status" value="3"/>
</dbReference>
<dbReference type="PROSITE" id="PS00484">
    <property type="entry name" value="THYROGLOBULIN_1_1"/>
    <property type="match status" value="1"/>
</dbReference>
<evidence type="ECO:0000256" key="5">
    <source>
        <dbReference type="SAM" id="Phobius"/>
    </source>
</evidence>
<feature type="disulfide bond" evidence="3">
    <location>
        <begin position="498"/>
        <end position="507"/>
    </location>
</feature>
<feature type="disulfide bond" evidence="3">
    <location>
        <begin position="1141"/>
        <end position="1150"/>
    </location>
</feature>
<feature type="domain" description="EGF-like" evidence="7">
    <location>
        <begin position="431"/>
        <end position="469"/>
    </location>
</feature>
<feature type="domain" description="WAP" evidence="10">
    <location>
        <begin position="230"/>
        <end position="272"/>
    </location>
</feature>
<dbReference type="SUPFAM" id="SSF57256">
    <property type="entry name" value="Elafin-like"/>
    <property type="match status" value="3"/>
</dbReference>
<keyword evidence="11" id="KW-1185">Reference proteome</keyword>
<dbReference type="InterPro" id="IPR000716">
    <property type="entry name" value="Thyroglobulin_1"/>
</dbReference>
<feature type="disulfide bond" evidence="3">
    <location>
        <begin position="459"/>
        <end position="468"/>
    </location>
</feature>
<dbReference type="SMART" id="SM00181">
    <property type="entry name" value="EGF"/>
    <property type="match status" value="7"/>
</dbReference>
<feature type="domain" description="BPTI/Kunitz inhibitor" evidence="8">
    <location>
        <begin position="2266"/>
        <end position="2316"/>
    </location>
</feature>
<dbReference type="PROSITE" id="PS50026">
    <property type="entry name" value="EGF_3"/>
    <property type="match status" value="5"/>
</dbReference>
<evidence type="ECO:0000259" key="9">
    <source>
        <dbReference type="PROSITE" id="PS51162"/>
    </source>
</evidence>
<dbReference type="GO" id="GO:0004867">
    <property type="term" value="F:serine-type endopeptidase inhibitor activity"/>
    <property type="evidence" value="ECO:0007669"/>
    <property type="project" value="InterPro"/>
</dbReference>
<dbReference type="SUPFAM" id="SSF57610">
    <property type="entry name" value="Thyroglobulin type-1 domain"/>
    <property type="match status" value="5"/>
</dbReference>
<dbReference type="GeneID" id="106062499"/>
<feature type="disulfide bond" evidence="3">
    <location>
        <begin position="389"/>
        <end position="399"/>
    </location>
</feature>
<feature type="domain" description="EGF-like" evidence="7">
    <location>
        <begin position="1589"/>
        <end position="1629"/>
    </location>
</feature>
<feature type="disulfide bond" evidence="3">
    <location>
        <begin position="440"/>
        <end position="457"/>
    </location>
</feature>
<evidence type="ECO:0000256" key="6">
    <source>
        <dbReference type="SAM" id="SignalP"/>
    </source>
</evidence>
<feature type="domain" description="EGF-like" evidence="7">
    <location>
        <begin position="385"/>
        <end position="421"/>
    </location>
</feature>
<feature type="domain" description="Thyroglobulin type-1" evidence="9">
    <location>
        <begin position="2081"/>
        <end position="2131"/>
    </location>
</feature>
<feature type="disulfide bond" evidence="3">
    <location>
        <begin position="1619"/>
        <end position="1628"/>
    </location>
</feature>
<keyword evidence="2 3" id="KW-1015">Disulfide bond</keyword>
<dbReference type="RefSeq" id="XP_055897868.1">
    <property type="nucleotide sequence ID" value="XM_056041893.1"/>
</dbReference>
<dbReference type="SUPFAM" id="SSF57362">
    <property type="entry name" value="BPTI-like"/>
    <property type="match status" value="3"/>
</dbReference>
<feature type="domain" description="WAP" evidence="10">
    <location>
        <begin position="1855"/>
        <end position="1903"/>
    </location>
</feature>
<feature type="disulfide bond" evidence="3">
    <location>
        <begin position="1600"/>
        <end position="1617"/>
    </location>
</feature>
<dbReference type="InterPro" id="IPR020901">
    <property type="entry name" value="Prtase_inh_Kunz-CS"/>
</dbReference>
<dbReference type="FunFam" id="4.10.410.10:FF:000020">
    <property type="entry name" value="Collagen, type VI, alpha 3"/>
    <property type="match status" value="1"/>
</dbReference>
<keyword evidence="5" id="KW-1133">Transmembrane helix</keyword>
<dbReference type="Gene3D" id="4.10.800.10">
    <property type="entry name" value="Thyroglobulin type-1"/>
    <property type="match status" value="5"/>
</dbReference>
<dbReference type="Pfam" id="PF04478">
    <property type="entry name" value="Mid2"/>
    <property type="match status" value="1"/>
</dbReference>
<dbReference type="Gene3D" id="4.10.75.10">
    <property type="entry name" value="Elafin-like"/>
    <property type="match status" value="5"/>
</dbReference>
<feature type="domain" description="WAP" evidence="10">
    <location>
        <begin position="2006"/>
        <end position="2053"/>
    </location>
</feature>
<dbReference type="InterPro" id="IPR050969">
    <property type="entry name" value="Dev_Signal_Modulators"/>
</dbReference>
<evidence type="ECO:0000313" key="11">
    <source>
        <dbReference type="Proteomes" id="UP001165740"/>
    </source>
</evidence>
<dbReference type="CDD" id="cd00054">
    <property type="entry name" value="EGF_CA"/>
    <property type="match status" value="1"/>
</dbReference>
<proteinExistence type="predicted"/>
<dbReference type="CDD" id="cd22593">
    <property type="entry name" value="Kunitz_conkunitzin"/>
    <property type="match status" value="1"/>
</dbReference>
<feature type="domain" description="BPTI/Kunitz inhibitor" evidence="8">
    <location>
        <begin position="1795"/>
        <end position="1851"/>
    </location>
</feature>
<comment type="caution">
    <text evidence="3">Lacks conserved residue(s) required for the propagation of feature annotation.</text>
</comment>
<evidence type="ECO:0000256" key="2">
    <source>
        <dbReference type="ARBA" id="ARBA00023157"/>
    </source>
</evidence>
<dbReference type="PANTHER" id="PTHR14949">
    <property type="entry name" value="EGF-LIKE-DOMAIN, MULTIPLE 7, 8"/>
    <property type="match status" value="1"/>
</dbReference>
<dbReference type="PROSITE" id="PS00280">
    <property type="entry name" value="BPTI_KUNITZ_1"/>
    <property type="match status" value="2"/>
</dbReference>
<dbReference type="CDD" id="cd00199">
    <property type="entry name" value="WAP"/>
    <property type="match status" value="1"/>
</dbReference>
<dbReference type="Pfam" id="PF00008">
    <property type="entry name" value="EGF"/>
    <property type="match status" value="1"/>
</dbReference>
<dbReference type="OrthoDB" id="6154733at2759"/>
<dbReference type="GO" id="GO:0005576">
    <property type="term" value="C:extracellular region"/>
    <property type="evidence" value="ECO:0007669"/>
    <property type="project" value="InterPro"/>
</dbReference>
<feature type="domain" description="EGF-like" evidence="7">
    <location>
        <begin position="470"/>
        <end position="508"/>
    </location>
</feature>
<dbReference type="InterPro" id="IPR036645">
    <property type="entry name" value="Elafin-like_sf"/>
</dbReference>
<feature type="domain" description="BPTI/Kunitz inhibitor" evidence="8">
    <location>
        <begin position="1951"/>
        <end position="2002"/>
    </location>
</feature>
<reference evidence="12" key="1">
    <citation type="submission" date="2025-08" db="UniProtKB">
        <authorList>
            <consortium name="RefSeq"/>
        </authorList>
    </citation>
    <scope>IDENTIFICATION</scope>
</reference>
<sequence>MKLLSIATVLVGLICLVQHGAFSQPTAVTTQAPPPPNIIAFGFYFVNVNKQELANKTSLLYNTTRAQISQALASTGGTLDDVVFTIGGGCTKVYVTLRNGDQMKVIATFDQFKSKGLMVNNQTWRVSFKECTRDSLVYFKFYVTGLTWDTKYSTDNNTVTSAIINAFSDLGGSFRTIKLFDNTGCVGVNIELEMIDPTSVFSMTSKLLETGLTVANKSYNVTMTPCSNITANTDQCPVLSSGGSGTSCTNDTICEAGQKCCSNGSGQTCQPVGYKVKIAGVLLVNMTANESLMMQTNLTQSIKSQVFMALGNQTVKYVELKSISTYKYINMINTLLNINLYLVDDLTKESLRMLEKKLVNIVLQWNSLNGIVTVAKLGIDNIHNDPVVCGSEQKCYGICKTYIDGQTTCSCSVGYYGSDCNTFDCRTVFSIIANTTVHRCKNNGTCAEAADAHGYQCTCPPGYYGDTCEARLCDYLINPCSGQGSCIGSISDGRLCDCNSGRGGLACEKETKDNLTSCELRQRLTQAVNTNIQTSMPSLLNFTLDIKDVFKAVGVKHYKVQNCSQNKESSIECLYDIANGQPQQCNCSFLNGTSGFFYGPADCRAFAPATHTNIVLYILTDWPDDIEKRMEIYNRLSEFFFTLESLYVGPVAYNGRPGCVAATVPVMLNNPGNLNFTIQKIKNTGILLNNKIVQITNENCDFTADLNLLNFKLPLVNFTWSDSLKNHSSEMYTAVLMAVQSTFSNLTGKPRYLEVVQKSDCAVIDVQWETTNISNFFTLMDKLKTNGLVISNKTYGVNKQQCNVTDDSVIVDFKFFVIQLPWLDSYTDINSDDFKQFRNALITNSSLKDLDGSPETLILMKRDSCVEVYVQWRNASKLFSVMDNLRKTGLDLNGVHYNISMKPCTLEPVMLLTYKKVKLYSNTLKWSDTLKIESSAEYLALQKDFLNQFNVNLDSFKLDVSFGCIELDIDFNINSNDLSKVDSMYSDGVTLNGSKFTTQFCSSVVYHSKFMWNITFEYLYTNVGMLDRTSIELQLNLGMRQYNIPGYNISRIVGFAPATSDQARVKRQTSGTVCMIESLFTSEVPVSRLYEVRQELLKKKTLSEMTILNITFGYGGGCPTENCFNMSFCVSTADGFKKCACPDMYFGKTCSDKNTSVICSNETVCKSDEKCYRTITCLGDNCKDKKTVCIAKNKNLACDNQTCASGPCDPCNGKGVCYNRVADRGNDLFSAGRVSYYCECNSGFGGDSCEVNQTICQKFQDVCKPTACLGDLENGQICQCPDLYGGLFCNKLARTPCEKWKAFYEDVQSIQSGNPALNITNEQKSILMSFKVSLNDTVCSMDVCNGVLCQAGEKCVAENVTCSTGMCNLGVCKATMKPGVCPRPDISSFNKLLSNGLAACSPGDCFDDSDCDGEEKCCGLCGSKCVKPAATSACADDLAAASDLKELVSRSKLAIRNVKQDSDAYKVIMRLANISSLWIPKCKNKELYEALQCLESTSNQTEPKTCFCVDVWGKKIAGISPNPSDPNSCTVKPFTCPVLEPPSPSVRMFDCTSDLDCFGSNKCCSYGVGKMCTTPVDESQMITVLDKVMNRACTVSTNLCLGNATCNGDWKAKGEICVCPQGRIGPFCENTTTGPALTSCQKKALAYTVLRGGRLVSMSNMSNVIVLQQVLPSYNNSTEPFTVTDYNCLPNGDYSPTQCVHYLSFPSMSYVNDTECFCVDQNGQEILGTRISATLGQPFCGKNSMCPIGNPLSDDSGNPQTCNSSLKTPEGYVCKRSRYGRMFYCPTAEALDSICNLTLDVGPSNSEACSSTNSTRYYYNATTKTCQTFTFKGCAGNPNNFLTVDNCAAQCIKNPNMRPGSCPSDKVSVARGQCKDQCSSDVDCGLAQKCCKINCARQCVPAVDESNKNLKCPLGQSRGQCSASTPCGKGLYCNNGFCCLNYNGEEDSDFCSVPPVLGENCATPEERYFYNSTSQMCQKFNYSGCQPEFNNFASLDDCCTSCGKKGRCKVGECPAIKIGSISSCGNQCSADGECPGKKICCSTGCGFQCVLPAVSSNTSDCVARQTQVKIKMNLNVTDKDPRGCDVTHIPRCESDGSWSKLQCQPTLGICWCVTSQGNYVENTITKGSPPCNTISVPVLDASDIAKKDVSSANITVCQTGTSPKCCPAALCHKPCAAYPNAQCVIDPCGGCTVKYYDETGLVDCTEKFTTCEKERNDVISYVLENHITSMLAMNMNLDDLEDEMNTTSTSSMTTGIALVTSIPVRCQLQPDPGTCKGYMPQWYYDVASSTCKLFIWGMCDGNMNRFPTADTCYQTCNAQASPCVGHNCTSPNMCTLGFEENCMMGMDCELKPTCKAPMPTSLVYGPYVPQCMTGGYSYKQCFGGYCWCVYENGTYSDGLSNKNVDNLDCSSSTSSSAALENCTNGQPPNVNCVKACNNKVCPDYPNARCVVDMCSPTCETRFVDAQGSSVTCGVNRCKVFSFNGTEQASCVATSLCPNARPCPESICQEALMKNCSSNPCAVCLTDPCTCMPYFVDARTRKNLTQAQCTYLSQGTCAIKSCNVKKEAVLARLNNLDVTDNVDRIPTCTDAGKFVPKQCLDDTSCHCVNAFGQIVNETVDANTPCKAIEEIKTIRSTFTYRADFKKFKELDKLPLIKNQFWKKTMTFGIDNATIKTVTDPYEGSIKINMTLESNPNSANTDMTIVFIVVSQAVNDFNLIIDNETLEVIVDSSTVQSEAATSDTPEVTDASSGLSERDKIIIGCVVGIGGGLILITIIILCVCCYHRKEKNGKSASYGHIGAAENANYDEPPARMNQAYKYDDDGEDDRYIKVKL</sequence>
<evidence type="ECO:0000313" key="12">
    <source>
        <dbReference type="RefSeq" id="XP_055897868.1"/>
    </source>
</evidence>
<dbReference type="InterPro" id="IPR008197">
    <property type="entry name" value="WAP_dom"/>
</dbReference>
<dbReference type="Pfam" id="PF00095">
    <property type="entry name" value="WAP"/>
    <property type="match status" value="5"/>
</dbReference>
<organism evidence="11 12">
    <name type="scientific">Biomphalaria glabrata</name>
    <name type="common">Bloodfluke planorb</name>
    <name type="synonym">Freshwater snail</name>
    <dbReference type="NCBI Taxonomy" id="6526"/>
    <lineage>
        <taxon>Eukaryota</taxon>
        <taxon>Metazoa</taxon>
        <taxon>Spiralia</taxon>
        <taxon>Lophotrochozoa</taxon>
        <taxon>Mollusca</taxon>
        <taxon>Gastropoda</taxon>
        <taxon>Heterobranchia</taxon>
        <taxon>Euthyneura</taxon>
        <taxon>Panpulmonata</taxon>
        <taxon>Hygrophila</taxon>
        <taxon>Lymnaeoidea</taxon>
        <taxon>Planorbidae</taxon>
        <taxon>Biomphalaria</taxon>
    </lineage>
</organism>
<feature type="domain" description="Thyroglobulin type-1" evidence="9">
    <location>
        <begin position="1431"/>
        <end position="1529"/>
    </location>
</feature>
<feature type="transmembrane region" description="Helical" evidence="5">
    <location>
        <begin position="2758"/>
        <end position="2783"/>
    </location>
</feature>
<dbReference type="Pfam" id="PF00086">
    <property type="entry name" value="Thyroglobulin_1"/>
    <property type="match status" value="5"/>
</dbReference>
<dbReference type="GO" id="GO:0005102">
    <property type="term" value="F:signaling receptor binding"/>
    <property type="evidence" value="ECO:0007669"/>
    <property type="project" value="TreeGrafter"/>
</dbReference>
<accession>A0A9W3BEL1</accession>
<dbReference type="SUPFAM" id="SSF57196">
    <property type="entry name" value="EGF/Laminin"/>
    <property type="match status" value="1"/>
</dbReference>
<dbReference type="InterPro" id="IPR036880">
    <property type="entry name" value="Kunitz_BPTI_sf"/>
</dbReference>
<dbReference type="InterPro" id="IPR006150">
    <property type="entry name" value="Cys_repeat_1"/>
</dbReference>
<dbReference type="PROSITE" id="PS51390">
    <property type="entry name" value="WAP"/>
    <property type="match status" value="5"/>
</dbReference>
<evidence type="ECO:0000259" key="10">
    <source>
        <dbReference type="PROSITE" id="PS51390"/>
    </source>
</evidence>
<dbReference type="PROSITE" id="PS00022">
    <property type="entry name" value="EGF_1"/>
    <property type="match status" value="7"/>
</dbReference>
<feature type="chain" id="PRO_5040850123" evidence="6">
    <location>
        <begin position="24"/>
        <end position="2833"/>
    </location>
</feature>
<dbReference type="GO" id="GO:0009986">
    <property type="term" value="C:cell surface"/>
    <property type="evidence" value="ECO:0007669"/>
    <property type="project" value="TreeGrafter"/>
</dbReference>
<evidence type="ECO:0000256" key="1">
    <source>
        <dbReference type="ARBA" id="ARBA00022729"/>
    </source>
</evidence>
<evidence type="ECO:0000259" key="8">
    <source>
        <dbReference type="PROSITE" id="PS50279"/>
    </source>
</evidence>
<dbReference type="PANTHER" id="PTHR14949:SF56">
    <property type="entry name" value="EGF-LIKE-DOMAIN, MULTIPLE 7"/>
    <property type="match status" value="1"/>
</dbReference>
<dbReference type="InterPro" id="IPR007567">
    <property type="entry name" value="Mid2_dom"/>
</dbReference>
<evidence type="ECO:0000256" key="4">
    <source>
        <dbReference type="PROSITE-ProRule" id="PRU00500"/>
    </source>
</evidence>
<keyword evidence="5" id="KW-0472">Membrane</keyword>